<proteinExistence type="inferred from homology"/>
<dbReference type="PANTHER" id="PTHR21064:SF6">
    <property type="entry name" value="AMINOGLYCOSIDE PHOSPHOTRANSFERASE DOMAIN-CONTAINING PROTEIN"/>
    <property type="match status" value="1"/>
</dbReference>
<reference evidence="3" key="1">
    <citation type="journal article" date="2006" name="Nature">
        <title>Deciphering the evolution and metabolism of an anammox bacterium from a community genome.</title>
        <authorList>
            <person name="Strous M."/>
            <person name="Pelletier E."/>
            <person name="Mangenot S."/>
            <person name="Rattei T."/>
            <person name="Lehner A."/>
            <person name="Taylor M.W."/>
            <person name="Horn M."/>
            <person name="Daims H."/>
            <person name="Bartol-Mavel D."/>
            <person name="Wincker P."/>
            <person name="Barbe V."/>
            <person name="Fonknechten N."/>
            <person name="Vallenet D."/>
            <person name="Segurens B."/>
            <person name="Schenowitz-Truong C."/>
            <person name="Medigue C."/>
            <person name="Collingro A."/>
            <person name="Snel B."/>
            <person name="Dutilh B.E."/>
            <person name="OpDenCamp H.J.M."/>
            <person name="vanDerDrift C."/>
            <person name="Cirpus I."/>
            <person name="vanDePas-Schoonen K.T."/>
            <person name="Harhangi H.R."/>
            <person name="vanNiftrik L."/>
            <person name="Schmid M."/>
            <person name="Keltjens J."/>
            <person name="vanDeVossenberg J."/>
            <person name="Kartal B."/>
            <person name="Meier H."/>
            <person name="Frishman D."/>
            <person name="Huynen M.A."/>
            <person name="Mewes H."/>
            <person name="Weissenbach J."/>
            <person name="Jetten M.S.M."/>
            <person name="Wagner M."/>
            <person name="LePaslier D."/>
        </authorList>
    </citation>
    <scope>NUCLEOTIDE SEQUENCE</scope>
</reference>
<dbReference type="Proteomes" id="UP000501926">
    <property type="component" value="Chromosome"/>
</dbReference>
<evidence type="ECO:0000259" key="2">
    <source>
        <dbReference type="Pfam" id="PF01636"/>
    </source>
</evidence>
<dbReference type="RefSeq" id="WP_164995222.1">
    <property type="nucleotide sequence ID" value="NZ_CP049055.1"/>
</dbReference>
<dbReference type="EMBL" id="CT573071">
    <property type="protein sequence ID" value="CAJ73348.1"/>
    <property type="molecule type" value="Genomic_DNA"/>
</dbReference>
<name>Q1Q6Z2_KUEST</name>
<evidence type="ECO:0000313" key="3">
    <source>
        <dbReference type="EMBL" id="CAJ73348.1"/>
    </source>
</evidence>
<dbReference type="GO" id="GO:0019202">
    <property type="term" value="F:amino acid kinase activity"/>
    <property type="evidence" value="ECO:0007669"/>
    <property type="project" value="TreeGrafter"/>
</dbReference>
<sequence length="389" mass="45558">MKQLKQLSPKQLSPEFIWLKIENLYDLSSDVPIQMTGGVENAAWHFKTNKGDWVVKVYAPHMVPFEKVVEETALYEYLNQHGIRVPKVLHSKKAHLVEKLETDMHEYPVMVMKFEEGLRFTRSASIQKDELVKIAQTVARMHQCLEHYSYHKNLIIEGEDVENGKQYQKTHDILATFPNARVYSSLVKIAQKILRIYRSLKYNFRCKDFIIKEKNVGYDTLITSPNVSVFTSKELLHIRVLDQQMRAYLSANSPTRHLTKSVIHGDLALEHAPFLQNGDVYLFDFTDHYLGSVAEELAVMLVHLYKEDELTFDRWEELKNWFLNGYTTVSHLTSDDLNTIESFIIRRILLEITYLCNISREIHREVDSEGNKRRYQLADYLLQTSRLKS</sequence>
<gene>
    <name evidence="4" type="ORF">KsCSTR_34680</name>
    <name evidence="3" type="ORF">kuste2600</name>
</gene>
<dbReference type="InterPro" id="IPR002575">
    <property type="entry name" value="Aminoglycoside_PTrfase"/>
</dbReference>
<evidence type="ECO:0000313" key="4">
    <source>
        <dbReference type="EMBL" id="QII12847.1"/>
    </source>
</evidence>
<dbReference type="EMBL" id="CP049055">
    <property type="protein sequence ID" value="QII12847.1"/>
    <property type="molecule type" value="Genomic_DNA"/>
</dbReference>
<protein>
    <recommendedName>
        <fullName evidence="2">Aminoglycoside phosphotransferase domain-containing protein</fullName>
    </recommendedName>
</protein>
<dbReference type="Gene3D" id="3.30.200.20">
    <property type="entry name" value="Phosphorylase Kinase, domain 1"/>
    <property type="match status" value="1"/>
</dbReference>
<reference evidence="3" key="2">
    <citation type="submission" date="2006-01" db="EMBL/GenBank/DDBJ databases">
        <authorList>
            <person name="Genoscope"/>
        </authorList>
    </citation>
    <scope>NUCLEOTIDE SEQUENCE</scope>
</reference>
<accession>Q1Q6Z2</accession>
<dbReference type="PANTHER" id="PTHR21064">
    <property type="entry name" value="AMINOGLYCOSIDE PHOSPHOTRANSFERASE DOMAIN-CONTAINING PROTEIN-RELATED"/>
    <property type="match status" value="1"/>
</dbReference>
<evidence type="ECO:0000256" key="1">
    <source>
        <dbReference type="ARBA" id="ARBA00038240"/>
    </source>
</evidence>
<dbReference type="InterPro" id="IPR011009">
    <property type="entry name" value="Kinase-like_dom_sf"/>
</dbReference>
<dbReference type="Pfam" id="PF01636">
    <property type="entry name" value="APH"/>
    <property type="match status" value="1"/>
</dbReference>
<comment type="similarity">
    <text evidence="1">Belongs to the pseudomonas-type ThrB family.</text>
</comment>
<dbReference type="InterPro" id="IPR050249">
    <property type="entry name" value="Pseudomonas-type_ThrB"/>
</dbReference>
<dbReference type="Gene3D" id="3.90.1200.10">
    <property type="match status" value="1"/>
</dbReference>
<feature type="domain" description="Aminoglycoside phosphotransferase" evidence="2">
    <location>
        <begin position="36"/>
        <end position="309"/>
    </location>
</feature>
<evidence type="ECO:0000313" key="5">
    <source>
        <dbReference type="Proteomes" id="UP000501926"/>
    </source>
</evidence>
<reference evidence="4 5" key="3">
    <citation type="submission" date="2020-02" db="EMBL/GenBank/DDBJ databases">
        <title>Newly sequenced genome of strain CSTR1 showed variability in Candidatus Kuenenia stuttgartiensis genomes.</title>
        <authorList>
            <person name="Ding C."/>
            <person name="Adrian L."/>
        </authorList>
    </citation>
    <scope>NUCLEOTIDE SEQUENCE [LARGE SCALE GENOMIC DNA]</scope>
    <source>
        <strain evidence="4 5">CSTR1</strain>
    </source>
</reference>
<dbReference type="SUPFAM" id="SSF56112">
    <property type="entry name" value="Protein kinase-like (PK-like)"/>
    <property type="match status" value="1"/>
</dbReference>
<organism evidence="3">
    <name type="scientific">Kuenenia stuttgartiensis</name>
    <dbReference type="NCBI Taxonomy" id="174633"/>
    <lineage>
        <taxon>Bacteria</taxon>
        <taxon>Pseudomonadati</taxon>
        <taxon>Planctomycetota</taxon>
        <taxon>Candidatus Brocadiia</taxon>
        <taxon>Candidatus Brocadiales</taxon>
        <taxon>Candidatus Brocadiaceae</taxon>
        <taxon>Candidatus Kuenenia</taxon>
    </lineage>
</organism>
<dbReference type="AlphaFoldDB" id="Q1Q6Z2"/>